<protein>
    <submittedName>
        <fullName evidence="7">ABC transporter permease</fullName>
    </submittedName>
</protein>
<dbReference type="InterPro" id="IPR051784">
    <property type="entry name" value="Nod_factor_ABC_transporter"/>
</dbReference>
<feature type="transmembrane region" description="Helical" evidence="5">
    <location>
        <begin position="54"/>
        <end position="77"/>
    </location>
</feature>
<dbReference type="Pfam" id="PF01061">
    <property type="entry name" value="ABC2_membrane"/>
    <property type="match status" value="1"/>
</dbReference>
<evidence type="ECO:0000256" key="3">
    <source>
        <dbReference type="ARBA" id="ARBA00022989"/>
    </source>
</evidence>
<dbReference type="Proteomes" id="UP000515243">
    <property type="component" value="Chromosome 2"/>
</dbReference>
<evidence type="ECO:0000256" key="2">
    <source>
        <dbReference type="ARBA" id="ARBA00022692"/>
    </source>
</evidence>
<dbReference type="InterPro" id="IPR013525">
    <property type="entry name" value="ABC2_TM"/>
</dbReference>
<evidence type="ECO:0000313" key="7">
    <source>
        <dbReference type="EMBL" id="QMW92952.1"/>
    </source>
</evidence>
<gene>
    <name evidence="7" type="ORF">FF104_18675</name>
</gene>
<feature type="transmembrane region" description="Helical" evidence="5">
    <location>
        <begin position="137"/>
        <end position="163"/>
    </location>
</feature>
<sequence>MKVMNLFKVIKFDLTNSLKNPSFLIAYIFFPSMILAGLGYLTKDNYGAYKFSSIDFYGITMGIFLCLFISQLVSNSFTDELIKAVNIRVIYSPTYKAYIYLSKIISAFAFGSILFSIFALFESYILKVNFGGNKSPYVFFIMILFLFFMCTLGAFICCIIPNGDAANKVITLICFLFAGLGGAFMPLGHFGKSLNIISSLSPVKIVSKCAFAIIYDSDFSMIIPTSTLLIILSIILIILCQITFKPEEYI</sequence>
<dbReference type="AlphaFoldDB" id="A0AAP9UG02"/>
<dbReference type="PANTHER" id="PTHR43229">
    <property type="entry name" value="NODULATION PROTEIN J"/>
    <property type="match status" value="1"/>
</dbReference>
<evidence type="ECO:0000256" key="1">
    <source>
        <dbReference type="ARBA" id="ARBA00004141"/>
    </source>
</evidence>
<keyword evidence="2 5" id="KW-0812">Transmembrane</keyword>
<evidence type="ECO:0000259" key="6">
    <source>
        <dbReference type="Pfam" id="PF01061"/>
    </source>
</evidence>
<organism evidence="7 8">
    <name type="scientific">Clostridium butyricum</name>
    <dbReference type="NCBI Taxonomy" id="1492"/>
    <lineage>
        <taxon>Bacteria</taxon>
        <taxon>Bacillati</taxon>
        <taxon>Bacillota</taxon>
        <taxon>Clostridia</taxon>
        <taxon>Eubacteriales</taxon>
        <taxon>Clostridiaceae</taxon>
        <taxon>Clostridium</taxon>
    </lineage>
</organism>
<comment type="subcellular location">
    <subcellularLocation>
        <location evidence="1">Membrane</location>
        <topology evidence="1">Multi-pass membrane protein</topology>
    </subcellularLocation>
</comment>
<dbReference type="GO" id="GO:0140359">
    <property type="term" value="F:ABC-type transporter activity"/>
    <property type="evidence" value="ECO:0007669"/>
    <property type="project" value="InterPro"/>
</dbReference>
<dbReference type="EMBL" id="CP040627">
    <property type="protein sequence ID" value="QMW92952.1"/>
    <property type="molecule type" value="Genomic_DNA"/>
</dbReference>
<evidence type="ECO:0000313" key="8">
    <source>
        <dbReference type="Proteomes" id="UP000515243"/>
    </source>
</evidence>
<feature type="transmembrane region" description="Helical" evidence="5">
    <location>
        <begin position="169"/>
        <end position="187"/>
    </location>
</feature>
<accession>A0AAP9UG02</accession>
<keyword evidence="4 5" id="KW-0472">Membrane</keyword>
<proteinExistence type="predicted"/>
<feature type="domain" description="ABC-2 type transporter transmembrane" evidence="6">
    <location>
        <begin position="9"/>
        <end position="208"/>
    </location>
</feature>
<feature type="transmembrane region" description="Helical" evidence="5">
    <location>
        <begin position="221"/>
        <end position="244"/>
    </location>
</feature>
<dbReference type="PANTHER" id="PTHR43229:SF2">
    <property type="entry name" value="NODULATION PROTEIN J"/>
    <property type="match status" value="1"/>
</dbReference>
<evidence type="ECO:0000256" key="4">
    <source>
        <dbReference type="ARBA" id="ARBA00023136"/>
    </source>
</evidence>
<dbReference type="GO" id="GO:0016020">
    <property type="term" value="C:membrane"/>
    <property type="evidence" value="ECO:0007669"/>
    <property type="project" value="UniProtKB-SubCell"/>
</dbReference>
<name>A0AAP9UG02_CLOBU</name>
<feature type="transmembrane region" description="Helical" evidence="5">
    <location>
        <begin position="24"/>
        <end position="42"/>
    </location>
</feature>
<reference evidence="7 8" key="1">
    <citation type="submission" date="2019-05" db="EMBL/GenBank/DDBJ databases">
        <authorList>
            <person name="Schori C."/>
            <person name="Ahrens C."/>
        </authorList>
    </citation>
    <scope>NUCLEOTIDE SEQUENCE [LARGE SCALE GENOMIC DNA]</scope>
    <source>
        <strain evidence="7 8">DSM 10702</strain>
    </source>
</reference>
<keyword evidence="3 5" id="KW-1133">Transmembrane helix</keyword>
<evidence type="ECO:0000256" key="5">
    <source>
        <dbReference type="SAM" id="Phobius"/>
    </source>
</evidence>
<feature type="transmembrane region" description="Helical" evidence="5">
    <location>
        <begin position="97"/>
        <end position="125"/>
    </location>
</feature>